<dbReference type="Ensembl" id="ENSOANT00000059446.1">
    <property type="protein sequence ID" value="ENSOANP00000047922.1"/>
    <property type="gene ID" value="ENSOANG00000036091.1"/>
</dbReference>
<dbReference type="SUPFAM" id="SSF81321">
    <property type="entry name" value="Family A G protein-coupled receptor-like"/>
    <property type="match status" value="1"/>
</dbReference>
<evidence type="ECO:0000256" key="8">
    <source>
        <dbReference type="ARBA" id="ARBA00023136"/>
    </source>
</evidence>
<keyword evidence="9 11" id="KW-0675">Receptor</keyword>
<dbReference type="GeneTree" id="ENSGT00940000161454"/>
<comment type="subcellular location">
    <subcellularLocation>
        <location evidence="1 12">Cell membrane</location>
        <topology evidence="1 12">Multi-pass membrane protein</topology>
    </subcellularLocation>
</comment>
<dbReference type="GO" id="GO:0016020">
    <property type="term" value="C:membrane"/>
    <property type="evidence" value="ECO:0000318"/>
    <property type="project" value="GO_Central"/>
</dbReference>
<keyword evidence="10 11" id="KW-0807">Transducer</keyword>
<evidence type="ECO:0000256" key="5">
    <source>
        <dbReference type="ARBA" id="ARBA00022725"/>
    </source>
</evidence>
<evidence type="ECO:0000256" key="4">
    <source>
        <dbReference type="ARBA" id="ARBA00022692"/>
    </source>
</evidence>
<comment type="similarity">
    <text evidence="11">Belongs to the G-protein coupled receptor 1 family.</text>
</comment>
<dbReference type="PROSITE" id="PS50262">
    <property type="entry name" value="G_PROTEIN_RECEP_F1_2"/>
    <property type="match status" value="1"/>
</dbReference>
<evidence type="ECO:0000256" key="3">
    <source>
        <dbReference type="ARBA" id="ARBA00022606"/>
    </source>
</evidence>
<dbReference type="GO" id="GO:0004984">
    <property type="term" value="F:olfactory receptor activity"/>
    <property type="evidence" value="ECO:0000318"/>
    <property type="project" value="GO_Central"/>
</dbReference>
<dbReference type="GO" id="GO:0004930">
    <property type="term" value="F:G protein-coupled receptor activity"/>
    <property type="evidence" value="ECO:0007669"/>
    <property type="project" value="UniProtKB-KW"/>
</dbReference>
<evidence type="ECO:0000259" key="13">
    <source>
        <dbReference type="PROSITE" id="PS50262"/>
    </source>
</evidence>
<dbReference type="PROSITE" id="PS00237">
    <property type="entry name" value="G_PROTEIN_RECEP_F1_1"/>
    <property type="match status" value="1"/>
</dbReference>
<dbReference type="InterPro" id="IPR017452">
    <property type="entry name" value="GPCR_Rhodpsn_7TM"/>
</dbReference>
<dbReference type="InParanoid" id="A0A6I8P2C3"/>
<dbReference type="CDD" id="cd13954">
    <property type="entry name" value="7tmA_OR"/>
    <property type="match status" value="1"/>
</dbReference>
<keyword evidence="15" id="KW-1185">Reference proteome</keyword>
<accession>A0A6I8P2C3</accession>
<evidence type="ECO:0000256" key="11">
    <source>
        <dbReference type="RuleBase" id="RU000688"/>
    </source>
</evidence>
<dbReference type="InterPro" id="IPR000725">
    <property type="entry name" value="Olfact_rcpt"/>
</dbReference>
<feature type="transmembrane region" description="Helical" evidence="12">
    <location>
        <begin position="238"/>
        <end position="259"/>
    </location>
</feature>
<dbReference type="Bgee" id="ENSOANG00000036091">
    <property type="expression patterns" value="Expressed in brain and 2 other cell types or tissues"/>
</dbReference>
<proteinExistence type="inferred from homology"/>
<protein>
    <recommendedName>
        <fullName evidence="12">Olfactory receptor</fullName>
    </recommendedName>
</protein>
<feature type="transmembrane region" description="Helical" evidence="12">
    <location>
        <begin position="208"/>
        <end position="226"/>
    </location>
</feature>
<dbReference type="PANTHER" id="PTHR26452">
    <property type="entry name" value="OLFACTORY RECEPTOR"/>
    <property type="match status" value="1"/>
</dbReference>
<dbReference type="GO" id="GO:0005549">
    <property type="term" value="F:odorant binding"/>
    <property type="evidence" value="ECO:0000318"/>
    <property type="project" value="GO_Central"/>
</dbReference>
<feature type="transmembrane region" description="Helical" evidence="12">
    <location>
        <begin position="101"/>
        <end position="120"/>
    </location>
</feature>
<reference evidence="14 15" key="1">
    <citation type="journal article" date="2008" name="Nature">
        <title>Genome analysis of the platypus reveals unique signatures of evolution.</title>
        <authorList>
            <person name="Warren W.C."/>
            <person name="Hillier L.W."/>
            <person name="Marshall Graves J.A."/>
            <person name="Birney E."/>
            <person name="Ponting C.P."/>
            <person name="Grutzner F."/>
            <person name="Belov K."/>
            <person name="Miller W."/>
            <person name="Clarke L."/>
            <person name="Chinwalla A.T."/>
            <person name="Yang S.P."/>
            <person name="Heger A."/>
            <person name="Locke D.P."/>
            <person name="Miethke P."/>
            <person name="Waters P.D."/>
            <person name="Veyrunes F."/>
            <person name="Fulton L."/>
            <person name="Fulton B."/>
            <person name="Graves T."/>
            <person name="Wallis J."/>
            <person name="Puente X.S."/>
            <person name="Lopez-Otin C."/>
            <person name="Ordonez G.R."/>
            <person name="Eichler E.E."/>
            <person name="Chen L."/>
            <person name="Cheng Z."/>
            <person name="Deakin J.E."/>
            <person name="Alsop A."/>
            <person name="Thompson K."/>
            <person name="Kirby P."/>
            <person name="Papenfuss A.T."/>
            <person name="Wakefield M.J."/>
            <person name="Olender T."/>
            <person name="Lancet D."/>
            <person name="Huttley G.A."/>
            <person name="Smit A.F."/>
            <person name="Pask A."/>
            <person name="Temple-Smith P."/>
            <person name="Batzer M.A."/>
            <person name="Walker J.A."/>
            <person name="Konkel M.K."/>
            <person name="Harris R.S."/>
            <person name="Whittington C.M."/>
            <person name="Wong E.S."/>
            <person name="Gemmell N.J."/>
            <person name="Buschiazzo E."/>
            <person name="Vargas Jentzsch I.M."/>
            <person name="Merkel A."/>
            <person name="Schmitz J."/>
            <person name="Zemann A."/>
            <person name="Churakov G."/>
            <person name="Kriegs J.O."/>
            <person name="Brosius J."/>
            <person name="Murchison E.P."/>
            <person name="Sachidanandam R."/>
            <person name="Smith C."/>
            <person name="Hannon G.J."/>
            <person name="Tsend-Ayush E."/>
            <person name="McMillan D."/>
            <person name="Attenborough R."/>
            <person name="Rens W."/>
            <person name="Ferguson-Smith M."/>
            <person name="Lefevre C.M."/>
            <person name="Sharp J.A."/>
            <person name="Nicholas K.R."/>
            <person name="Ray D.A."/>
            <person name="Kube M."/>
            <person name="Reinhardt R."/>
            <person name="Pringle T.H."/>
            <person name="Taylor J."/>
            <person name="Jones R.C."/>
            <person name="Nixon B."/>
            <person name="Dacheux J.L."/>
            <person name="Niwa H."/>
            <person name="Sekita Y."/>
            <person name="Huang X."/>
            <person name="Stark A."/>
            <person name="Kheradpour P."/>
            <person name="Kellis M."/>
            <person name="Flicek P."/>
            <person name="Chen Y."/>
            <person name="Webber C."/>
            <person name="Hardison R."/>
            <person name="Nelson J."/>
            <person name="Hallsworth-Pepin K."/>
            <person name="Delehaunty K."/>
            <person name="Markovic C."/>
            <person name="Minx P."/>
            <person name="Feng Y."/>
            <person name="Kremitzki C."/>
            <person name="Mitreva M."/>
            <person name="Glasscock J."/>
            <person name="Wylie T."/>
            <person name="Wohldmann P."/>
            <person name="Thiru P."/>
            <person name="Nhan M.N."/>
            <person name="Pohl C.S."/>
            <person name="Smith S.M."/>
            <person name="Hou S."/>
            <person name="Nefedov M."/>
            <person name="de Jong P.J."/>
            <person name="Renfree M.B."/>
            <person name="Mardis E.R."/>
            <person name="Wilson R.K."/>
        </authorList>
    </citation>
    <scope>NUCLEOTIDE SEQUENCE [LARGE SCALE GENOMIC DNA]</scope>
    <source>
        <strain evidence="14 15">Glennie</strain>
    </source>
</reference>
<organism evidence="14 15">
    <name type="scientific">Ornithorhynchus anatinus</name>
    <name type="common">Duckbill platypus</name>
    <dbReference type="NCBI Taxonomy" id="9258"/>
    <lineage>
        <taxon>Eukaryota</taxon>
        <taxon>Metazoa</taxon>
        <taxon>Chordata</taxon>
        <taxon>Craniata</taxon>
        <taxon>Vertebrata</taxon>
        <taxon>Euteleostomi</taxon>
        <taxon>Mammalia</taxon>
        <taxon>Monotremata</taxon>
        <taxon>Ornithorhynchidae</taxon>
        <taxon>Ornithorhynchus</taxon>
    </lineage>
</organism>
<dbReference type="OMA" id="RITSFCL"/>
<feature type="domain" description="G-protein coupled receptors family 1 profile" evidence="13">
    <location>
        <begin position="41"/>
        <end position="290"/>
    </location>
</feature>
<feature type="transmembrane region" description="Helical" evidence="12">
    <location>
        <begin position="60"/>
        <end position="81"/>
    </location>
</feature>
<dbReference type="GO" id="GO:0005886">
    <property type="term" value="C:plasma membrane"/>
    <property type="evidence" value="ECO:0007669"/>
    <property type="project" value="UniProtKB-SubCell"/>
</dbReference>
<dbReference type="PRINTS" id="PR00237">
    <property type="entry name" value="GPCRRHODOPSN"/>
</dbReference>
<keyword evidence="2 12" id="KW-1003">Cell membrane</keyword>
<dbReference type="Pfam" id="PF13853">
    <property type="entry name" value="7tm_4"/>
    <property type="match status" value="1"/>
</dbReference>
<dbReference type="AlphaFoldDB" id="A0A6I8P2C3"/>
<feature type="transmembrane region" description="Helical" evidence="12">
    <location>
        <begin position="141"/>
        <end position="162"/>
    </location>
</feature>
<evidence type="ECO:0000256" key="9">
    <source>
        <dbReference type="ARBA" id="ARBA00023170"/>
    </source>
</evidence>
<reference evidence="14" key="3">
    <citation type="submission" date="2025-09" db="UniProtKB">
        <authorList>
            <consortium name="Ensembl"/>
        </authorList>
    </citation>
    <scope>IDENTIFICATION</scope>
    <source>
        <strain evidence="14">Glennie</strain>
    </source>
</reference>
<evidence type="ECO:0000256" key="1">
    <source>
        <dbReference type="ARBA" id="ARBA00004651"/>
    </source>
</evidence>
<keyword evidence="4 11" id="KW-0812">Transmembrane</keyword>
<gene>
    <name evidence="14" type="primary">LOC100076317</name>
</gene>
<dbReference type="GO" id="GO:0050911">
    <property type="term" value="P:detection of chemical stimulus involved in sensory perception of smell"/>
    <property type="evidence" value="ECO:0000318"/>
    <property type="project" value="GO_Central"/>
</dbReference>
<dbReference type="FunFam" id="1.20.1070.10:FF:000001">
    <property type="entry name" value="Olfactory receptor"/>
    <property type="match status" value="1"/>
</dbReference>
<dbReference type="Proteomes" id="UP000002279">
    <property type="component" value="Chromosome 6"/>
</dbReference>
<reference evidence="14" key="2">
    <citation type="submission" date="2025-08" db="UniProtKB">
        <authorList>
            <consortium name="Ensembl"/>
        </authorList>
    </citation>
    <scope>IDENTIFICATION</scope>
    <source>
        <strain evidence="14">Glennie</strain>
    </source>
</reference>
<feature type="transmembrane region" description="Helical" evidence="12">
    <location>
        <begin position="271"/>
        <end position="290"/>
    </location>
</feature>
<dbReference type="Gene3D" id="1.20.1070.10">
    <property type="entry name" value="Rhodopsin 7-helix transmembrane proteins"/>
    <property type="match status" value="1"/>
</dbReference>
<keyword evidence="6 12" id="KW-1133">Transmembrane helix</keyword>
<name>A0A6I8P2C3_ORNAN</name>
<evidence type="ECO:0000256" key="10">
    <source>
        <dbReference type="ARBA" id="ARBA00023224"/>
    </source>
</evidence>
<keyword evidence="8 12" id="KW-0472">Membrane</keyword>
<evidence type="ECO:0000313" key="14">
    <source>
        <dbReference type="Ensembl" id="ENSOANP00000047922.1"/>
    </source>
</evidence>
<evidence type="ECO:0000256" key="6">
    <source>
        <dbReference type="ARBA" id="ARBA00022989"/>
    </source>
</evidence>
<evidence type="ECO:0000313" key="15">
    <source>
        <dbReference type="Proteomes" id="UP000002279"/>
    </source>
</evidence>
<evidence type="ECO:0000256" key="2">
    <source>
        <dbReference type="ARBA" id="ARBA00022475"/>
    </source>
</evidence>
<keyword evidence="5 12" id="KW-0552">Olfaction</keyword>
<feature type="transmembrane region" description="Helical" evidence="12">
    <location>
        <begin position="26"/>
        <end position="48"/>
    </location>
</feature>
<dbReference type="PRINTS" id="PR00245">
    <property type="entry name" value="OLFACTORYR"/>
</dbReference>
<dbReference type="InterPro" id="IPR050516">
    <property type="entry name" value="Olfactory_GPCR"/>
</dbReference>
<dbReference type="InterPro" id="IPR000276">
    <property type="entry name" value="GPCR_Rhodpsn"/>
</dbReference>
<keyword evidence="7 11" id="KW-0297">G-protein coupled receptor</keyword>
<sequence>MESENQTLVTEFLILGLTDNPQLQPFLFLLFLTIYFLTVLGNVTILVVTCFDSRLRMPMYFFLSNLSFLDVCYTSVTVPRMLLNLLSQFKAISYTACISQLYFFIVFAGTECFLLTAMAYDRYLAVCKPLRYPALMDNRRLLLLATAAWGTGIFNATSHISFTVRLVFCGPNEIDHFLCDIRELLKLACSSTRNNQLEIFLVGGTLRITSFCLTLGSYVPIIITVLKIRSEESRKKTFSTCASHLTVVVLYYGTLNFVYGRQTSGNTLYMSKMMSVMFSVVIPMLNPLIYTLRNQQVKGAIVNFWYTRCCLVKPPLSGG</sequence>
<evidence type="ECO:0000256" key="7">
    <source>
        <dbReference type="ARBA" id="ARBA00023040"/>
    </source>
</evidence>
<keyword evidence="3 12" id="KW-0716">Sensory transduction</keyword>
<evidence type="ECO:0000256" key="12">
    <source>
        <dbReference type="RuleBase" id="RU363047"/>
    </source>
</evidence>